<evidence type="ECO:0000313" key="3">
    <source>
        <dbReference type="Proteomes" id="UP000054359"/>
    </source>
</evidence>
<proteinExistence type="predicted"/>
<evidence type="ECO:0000313" key="2">
    <source>
        <dbReference type="EMBL" id="KFM67371.1"/>
    </source>
</evidence>
<organism evidence="2 3">
    <name type="scientific">Stegodyphus mimosarum</name>
    <name type="common">African social velvet spider</name>
    <dbReference type="NCBI Taxonomy" id="407821"/>
    <lineage>
        <taxon>Eukaryota</taxon>
        <taxon>Metazoa</taxon>
        <taxon>Ecdysozoa</taxon>
        <taxon>Arthropoda</taxon>
        <taxon>Chelicerata</taxon>
        <taxon>Arachnida</taxon>
        <taxon>Araneae</taxon>
        <taxon>Araneomorphae</taxon>
        <taxon>Entelegynae</taxon>
        <taxon>Eresoidea</taxon>
        <taxon>Eresidae</taxon>
        <taxon>Stegodyphus</taxon>
    </lineage>
</organism>
<feature type="chain" id="PRO_5001829857" evidence="1">
    <location>
        <begin position="27"/>
        <end position="60"/>
    </location>
</feature>
<dbReference type="AlphaFoldDB" id="A0A087TQI2"/>
<gene>
    <name evidence="2" type="ORF">X975_21485</name>
</gene>
<reference evidence="2 3" key="1">
    <citation type="submission" date="2013-11" db="EMBL/GenBank/DDBJ databases">
        <title>Genome sequencing of Stegodyphus mimosarum.</title>
        <authorList>
            <person name="Bechsgaard J."/>
        </authorList>
    </citation>
    <scope>NUCLEOTIDE SEQUENCE [LARGE SCALE GENOMIC DNA]</scope>
</reference>
<keyword evidence="1" id="KW-0732">Signal</keyword>
<keyword evidence="3" id="KW-1185">Reference proteome</keyword>
<protein>
    <submittedName>
        <fullName evidence="2">Uncharacterized protein</fullName>
    </submittedName>
</protein>
<sequence length="60" mass="7217">MLRALPLYLMLPVKYMFLLLSRTVICKNKLIYECTQFKKFLSNASFYQGIRSCIRLYPKF</sequence>
<feature type="signal peptide" evidence="1">
    <location>
        <begin position="1"/>
        <end position="26"/>
    </location>
</feature>
<dbReference type="EMBL" id="KK116303">
    <property type="protein sequence ID" value="KFM67371.1"/>
    <property type="molecule type" value="Genomic_DNA"/>
</dbReference>
<evidence type="ECO:0000256" key="1">
    <source>
        <dbReference type="SAM" id="SignalP"/>
    </source>
</evidence>
<feature type="non-terminal residue" evidence="2">
    <location>
        <position position="60"/>
    </location>
</feature>
<name>A0A087TQI2_STEMI</name>
<accession>A0A087TQI2</accession>
<dbReference type="Proteomes" id="UP000054359">
    <property type="component" value="Unassembled WGS sequence"/>
</dbReference>